<evidence type="ECO:0000256" key="1">
    <source>
        <dbReference type="ARBA" id="ARBA00008324"/>
    </source>
</evidence>
<dbReference type="InterPro" id="IPR052723">
    <property type="entry name" value="Acyl-CoA_thioesterase_PaaI"/>
</dbReference>
<dbReference type="PANTHER" id="PTHR42856">
    <property type="entry name" value="ACYL-COENZYME A THIOESTERASE PAAI"/>
    <property type="match status" value="1"/>
</dbReference>
<dbReference type="NCBIfam" id="TIGR02286">
    <property type="entry name" value="PaaD"/>
    <property type="match status" value="1"/>
</dbReference>
<dbReference type="EMBL" id="CP054836">
    <property type="protein sequence ID" value="QKV17463.1"/>
    <property type="molecule type" value="Genomic_DNA"/>
</dbReference>
<keyword evidence="5" id="KW-1185">Reference proteome</keyword>
<evidence type="ECO:0000313" key="5">
    <source>
        <dbReference type="Proteomes" id="UP000509367"/>
    </source>
</evidence>
<dbReference type="GO" id="GO:0016289">
    <property type="term" value="F:acyl-CoA hydrolase activity"/>
    <property type="evidence" value="ECO:0007669"/>
    <property type="project" value="UniProtKB-ARBA"/>
</dbReference>
<protein>
    <submittedName>
        <fullName evidence="4">Hydroxyphenylacetyl-CoA thioesterase PaaI</fullName>
    </submittedName>
</protein>
<comment type="similarity">
    <text evidence="1">Belongs to the thioesterase PaaI family.</text>
</comment>
<evidence type="ECO:0000256" key="2">
    <source>
        <dbReference type="ARBA" id="ARBA00022801"/>
    </source>
</evidence>
<accession>A0A6N1VA96</accession>
<proteinExistence type="inferred from homology"/>
<dbReference type="PANTHER" id="PTHR42856:SF1">
    <property type="entry name" value="ACYL-COENZYME A THIOESTERASE PAAI"/>
    <property type="match status" value="1"/>
</dbReference>
<organism evidence="4 5">
    <name type="scientific">Oricola thermophila</name>
    <dbReference type="NCBI Taxonomy" id="2742145"/>
    <lineage>
        <taxon>Bacteria</taxon>
        <taxon>Pseudomonadati</taxon>
        <taxon>Pseudomonadota</taxon>
        <taxon>Alphaproteobacteria</taxon>
        <taxon>Hyphomicrobiales</taxon>
        <taxon>Ahrensiaceae</taxon>
        <taxon>Oricola</taxon>
    </lineage>
</organism>
<dbReference type="SUPFAM" id="SSF54637">
    <property type="entry name" value="Thioesterase/thiol ester dehydrase-isomerase"/>
    <property type="match status" value="1"/>
</dbReference>
<name>A0A6N1VA96_9HYPH</name>
<sequence>MAITDQERAEKSAEAMWASDDASKWFGMSLDAVGPGTATMSLTVRDCQTNGHDICHGGVIFALADSAFAFACNSYNKVTVAQSNSITFAAPARTGDRLVAEAREVVRSGRSGTWDVTVTNQDGTVIALFRGLARTVSGTLFSEE</sequence>
<dbReference type="InterPro" id="IPR029069">
    <property type="entry name" value="HotDog_dom_sf"/>
</dbReference>
<dbReference type="KEGG" id="orm:HTY61_02760"/>
<dbReference type="Gene3D" id="3.10.129.10">
    <property type="entry name" value="Hotdog Thioesterase"/>
    <property type="match status" value="1"/>
</dbReference>
<dbReference type="Proteomes" id="UP000509367">
    <property type="component" value="Chromosome"/>
</dbReference>
<dbReference type="NCBIfam" id="TIGR00369">
    <property type="entry name" value="unchar_dom_1"/>
    <property type="match status" value="1"/>
</dbReference>
<keyword evidence="2" id="KW-0378">Hydrolase</keyword>
<dbReference type="InterPro" id="IPR003736">
    <property type="entry name" value="PAAI_dom"/>
</dbReference>
<feature type="domain" description="Thioesterase" evidence="3">
    <location>
        <begin position="54"/>
        <end position="126"/>
    </location>
</feature>
<dbReference type="AlphaFoldDB" id="A0A6N1VA96"/>
<gene>
    <name evidence="4" type="primary">paaI</name>
    <name evidence="4" type="ORF">HTY61_02760</name>
</gene>
<reference evidence="4 5" key="1">
    <citation type="submission" date="2020-06" db="EMBL/GenBank/DDBJ databases">
        <title>Oricola thermophila sp. nov. isolated from a tidal sediments.</title>
        <authorList>
            <person name="Kwon K.K."/>
            <person name="Yang S.-H."/>
            <person name="Park M.-J."/>
        </authorList>
    </citation>
    <scope>NUCLEOTIDE SEQUENCE [LARGE SCALE GENOMIC DNA]</scope>
    <source>
        <strain evidence="4 5">MEBiC13590</strain>
    </source>
</reference>
<dbReference type="RefSeq" id="WP_175275360.1">
    <property type="nucleotide sequence ID" value="NZ_CP054836.1"/>
</dbReference>
<evidence type="ECO:0000259" key="3">
    <source>
        <dbReference type="Pfam" id="PF03061"/>
    </source>
</evidence>
<dbReference type="InterPro" id="IPR006683">
    <property type="entry name" value="Thioestr_dom"/>
</dbReference>
<dbReference type="Pfam" id="PF03061">
    <property type="entry name" value="4HBT"/>
    <property type="match status" value="1"/>
</dbReference>
<dbReference type="InterPro" id="IPR011973">
    <property type="entry name" value="PaaD"/>
</dbReference>
<evidence type="ECO:0000313" key="4">
    <source>
        <dbReference type="EMBL" id="QKV17463.1"/>
    </source>
</evidence>
<dbReference type="CDD" id="cd03443">
    <property type="entry name" value="PaaI_thioesterase"/>
    <property type="match status" value="1"/>
</dbReference>
<dbReference type="FunFam" id="3.10.129.10:FF:000022">
    <property type="entry name" value="Phenylacetic acid degradation protein"/>
    <property type="match status" value="1"/>
</dbReference>